<sequence>MHQLLLSGSGVEHDQRPDPRAGQEETSGLRSYKSIKDVVKKTRNTRFRDHLFNTTVLAALTYALETWASKKKTW</sequence>
<dbReference type="Proteomes" id="UP001303046">
    <property type="component" value="Unassembled WGS sequence"/>
</dbReference>
<reference evidence="2 3" key="1">
    <citation type="submission" date="2023-08" db="EMBL/GenBank/DDBJ databases">
        <title>A Necator americanus chromosomal reference genome.</title>
        <authorList>
            <person name="Ilik V."/>
            <person name="Petrzelkova K.J."/>
            <person name="Pardy F."/>
            <person name="Fuh T."/>
            <person name="Niatou-Singa F.S."/>
            <person name="Gouil Q."/>
            <person name="Baker L."/>
            <person name="Ritchie M.E."/>
            <person name="Jex A.R."/>
            <person name="Gazzola D."/>
            <person name="Li H."/>
            <person name="Toshio Fujiwara R."/>
            <person name="Zhan B."/>
            <person name="Aroian R.V."/>
            <person name="Pafco B."/>
            <person name="Schwarz E.M."/>
        </authorList>
    </citation>
    <scope>NUCLEOTIDE SEQUENCE [LARGE SCALE GENOMIC DNA]</scope>
    <source>
        <strain evidence="2 3">Aroian</strain>
        <tissue evidence="2">Whole animal</tissue>
    </source>
</reference>
<name>A0ABR1CTL1_NECAM</name>
<organism evidence="2 3">
    <name type="scientific">Necator americanus</name>
    <name type="common">Human hookworm</name>
    <dbReference type="NCBI Taxonomy" id="51031"/>
    <lineage>
        <taxon>Eukaryota</taxon>
        <taxon>Metazoa</taxon>
        <taxon>Ecdysozoa</taxon>
        <taxon>Nematoda</taxon>
        <taxon>Chromadorea</taxon>
        <taxon>Rhabditida</taxon>
        <taxon>Rhabditina</taxon>
        <taxon>Rhabditomorpha</taxon>
        <taxon>Strongyloidea</taxon>
        <taxon>Ancylostomatidae</taxon>
        <taxon>Bunostominae</taxon>
        <taxon>Necator</taxon>
    </lineage>
</organism>
<proteinExistence type="predicted"/>
<protein>
    <recommendedName>
        <fullName evidence="4">Transposase</fullName>
    </recommendedName>
</protein>
<evidence type="ECO:0000256" key="1">
    <source>
        <dbReference type="SAM" id="MobiDB-lite"/>
    </source>
</evidence>
<gene>
    <name evidence="2" type="primary">Necator_chrIII.g10268</name>
    <name evidence="2" type="ORF">RB195_009503</name>
</gene>
<keyword evidence="3" id="KW-1185">Reference proteome</keyword>
<accession>A0ABR1CTL1</accession>
<feature type="region of interest" description="Disordered" evidence="1">
    <location>
        <begin position="1"/>
        <end position="29"/>
    </location>
</feature>
<dbReference type="EMBL" id="JAVFWL010000003">
    <property type="protein sequence ID" value="KAK6741669.1"/>
    <property type="molecule type" value="Genomic_DNA"/>
</dbReference>
<evidence type="ECO:0000313" key="2">
    <source>
        <dbReference type="EMBL" id="KAK6741669.1"/>
    </source>
</evidence>
<feature type="compositionally biased region" description="Basic and acidic residues" evidence="1">
    <location>
        <begin position="11"/>
        <end position="23"/>
    </location>
</feature>
<evidence type="ECO:0008006" key="4">
    <source>
        <dbReference type="Google" id="ProtNLM"/>
    </source>
</evidence>
<evidence type="ECO:0000313" key="3">
    <source>
        <dbReference type="Proteomes" id="UP001303046"/>
    </source>
</evidence>
<comment type="caution">
    <text evidence="2">The sequence shown here is derived from an EMBL/GenBank/DDBJ whole genome shotgun (WGS) entry which is preliminary data.</text>
</comment>